<dbReference type="RefSeq" id="WP_232618297.1">
    <property type="nucleotide sequence ID" value="NZ_FWFN01000005.1"/>
</dbReference>
<evidence type="ECO:0000256" key="1">
    <source>
        <dbReference type="SAM" id="Coils"/>
    </source>
</evidence>
<dbReference type="Proteomes" id="UP000193963">
    <property type="component" value="Unassembled WGS sequence"/>
</dbReference>
<feature type="region of interest" description="Disordered" evidence="2">
    <location>
        <begin position="1"/>
        <end position="35"/>
    </location>
</feature>
<evidence type="ECO:0000313" key="4">
    <source>
        <dbReference type="EMBL" id="SLN56317.1"/>
    </source>
</evidence>
<evidence type="ECO:0008006" key="6">
    <source>
        <dbReference type="Google" id="ProtNLM"/>
    </source>
</evidence>
<reference evidence="5" key="1">
    <citation type="submission" date="2017-03" db="EMBL/GenBank/DDBJ databases">
        <authorList>
            <person name="Rodrigo-Torres L."/>
            <person name="Arahal R.D."/>
            <person name="Lucena T."/>
        </authorList>
    </citation>
    <scope>NUCLEOTIDE SEQUENCE [LARGE SCALE GENOMIC DNA]</scope>
    <source>
        <strain evidence="5">CECT 7751</strain>
    </source>
</reference>
<keyword evidence="3" id="KW-0472">Membrane</keyword>
<keyword evidence="1" id="KW-0175">Coiled coil</keyword>
<evidence type="ECO:0000313" key="5">
    <source>
        <dbReference type="Proteomes" id="UP000193963"/>
    </source>
</evidence>
<protein>
    <recommendedName>
        <fullName evidence="6">MgtE intracellular N domain protein</fullName>
    </recommendedName>
</protein>
<gene>
    <name evidence="4" type="ORF">PSM7751_02793</name>
</gene>
<keyword evidence="5" id="KW-1185">Reference proteome</keyword>
<proteinExistence type="predicted"/>
<organism evidence="4 5">
    <name type="scientific">Pseudooceanicola marinus</name>
    <dbReference type="NCBI Taxonomy" id="396013"/>
    <lineage>
        <taxon>Bacteria</taxon>
        <taxon>Pseudomonadati</taxon>
        <taxon>Pseudomonadota</taxon>
        <taxon>Alphaproteobacteria</taxon>
        <taxon>Rhodobacterales</taxon>
        <taxon>Paracoccaceae</taxon>
        <taxon>Pseudooceanicola</taxon>
    </lineage>
</organism>
<sequence length="221" mass="23261">MAKAAKPGVPDGRKRAKGALGATAPAGGRKRRRARPRRGTLALIAGLLLTSAVIRVALHSDQVMALDGPDLPTIGDTVAAAGCDQPPEIEAMLEAFEAREARLTQRETQLRDRMTALAIADEEIEKKLAQLEEAESALRATLALADSAAENDLGQLTAVYESMKPKQAAALFETMDPEFSAGFLARMQPAAAAAVMAGLSSERAYAISVILAGRNSSVPKE</sequence>
<feature type="coiled-coil region" evidence="1">
    <location>
        <begin position="93"/>
        <end position="151"/>
    </location>
</feature>
<keyword evidence="3" id="KW-0812">Transmembrane</keyword>
<evidence type="ECO:0000256" key="3">
    <source>
        <dbReference type="SAM" id="Phobius"/>
    </source>
</evidence>
<keyword evidence="3" id="KW-1133">Transmembrane helix</keyword>
<feature type="transmembrane region" description="Helical" evidence="3">
    <location>
        <begin position="39"/>
        <end position="58"/>
    </location>
</feature>
<name>A0A1X6ZN96_9RHOB</name>
<evidence type="ECO:0000256" key="2">
    <source>
        <dbReference type="SAM" id="MobiDB-lite"/>
    </source>
</evidence>
<accession>A0A1X6ZN96</accession>
<dbReference type="AlphaFoldDB" id="A0A1X6ZN96"/>
<dbReference type="EMBL" id="FWFN01000005">
    <property type="protein sequence ID" value="SLN56317.1"/>
    <property type="molecule type" value="Genomic_DNA"/>
</dbReference>
<dbReference type="SUPFAM" id="SSF158791">
    <property type="entry name" value="MgtE N-terminal domain-like"/>
    <property type="match status" value="1"/>
</dbReference>